<sequence>MHTFHKYLAINPLDQKWGLYVLNAGFGPIRQALHYPSTQHPDTYYFDWRRGRILTEYQLIYITAGEGIFESEHSGTRQVREGSVIFLFPNEWHRYKPNEATGWNEYWIGFNGPVADQIIQNDFFNPSKPVIEMGYKDDIVDLYVNIAERIKEAQPGFQQIISGQTLHLLGKIYALSKGKFFSSPPCPSENMVNKAKLLLREHLDEAISIEQIAEQLQVSYSQFRKLFKKHTGYSPGQYFIQLKIEKAKHYLNHSDRMIKDIAYELGFDSCFYFSKLFKEKTGLSPEFYRKEQQFGQ</sequence>
<dbReference type="Gene3D" id="1.10.10.60">
    <property type="entry name" value="Homeodomain-like"/>
    <property type="match status" value="2"/>
</dbReference>
<evidence type="ECO:0000313" key="5">
    <source>
        <dbReference type="EMBL" id="GAA4799420.1"/>
    </source>
</evidence>
<protein>
    <submittedName>
        <fullName evidence="5">AraC family transcriptional regulator</fullName>
    </submittedName>
</protein>
<dbReference type="PANTHER" id="PTHR43280:SF30">
    <property type="entry name" value="MMSAB OPERON REGULATORY PROTEIN"/>
    <property type="match status" value="1"/>
</dbReference>
<dbReference type="SUPFAM" id="SSF51215">
    <property type="entry name" value="Regulatory protein AraC"/>
    <property type="match status" value="1"/>
</dbReference>
<dbReference type="PRINTS" id="PR00032">
    <property type="entry name" value="HTHARAC"/>
</dbReference>
<dbReference type="Pfam" id="PF12833">
    <property type="entry name" value="HTH_18"/>
    <property type="match status" value="1"/>
</dbReference>
<dbReference type="InterPro" id="IPR018062">
    <property type="entry name" value="HTH_AraC-typ_CS"/>
</dbReference>
<dbReference type="SUPFAM" id="SSF46689">
    <property type="entry name" value="Homeodomain-like"/>
    <property type="match status" value="2"/>
</dbReference>
<dbReference type="EMBL" id="BAABIQ010000040">
    <property type="protein sequence ID" value="GAA4799420.1"/>
    <property type="molecule type" value="Genomic_DNA"/>
</dbReference>
<keyword evidence="2" id="KW-0238">DNA-binding</keyword>
<evidence type="ECO:0000256" key="2">
    <source>
        <dbReference type="ARBA" id="ARBA00023125"/>
    </source>
</evidence>
<dbReference type="Pfam" id="PF02311">
    <property type="entry name" value="AraC_binding"/>
    <property type="match status" value="1"/>
</dbReference>
<evidence type="ECO:0000256" key="3">
    <source>
        <dbReference type="ARBA" id="ARBA00023163"/>
    </source>
</evidence>
<evidence type="ECO:0000259" key="4">
    <source>
        <dbReference type="PROSITE" id="PS01124"/>
    </source>
</evidence>
<keyword evidence="1" id="KW-0805">Transcription regulation</keyword>
<dbReference type="Gene3D" id="2.60.120.280">
    <property type="entry name" value="Regulatory protein AraC"/>
    <property type="match status" value="1"/>
</dbReference>
<name>A0ABP9BSC3_9SPHI</name>
<dbReference type="InterPro" id="IPR020449">
    <property type="entry name" value="Tscrpt_reg_AraC-type_HTH"/>
</dbReference>
<comment type="caution">
    <text evidence="5">The sequence shown here is derived from an EMBL/GenBank/DDBJ whole genome shotgun (WGS) entry which is preliminary data.</text>
</comment>
<dbReference type="PROSITE" id="PS01124">
    <property type="entry name" value="HTH_ARAC_FAMILY_2"/>
    <property type="match status" value="1"/>
</dbReference>
<dbReference type="PROSITE" id="PS00041">
    <property type="entry name" value="HTH_ARAC_FAMILY_1"/>
    <property type="match status" value="1"/>
</dbReference>
<dbReference type="InterPro" id="IPR009057">
    <property type="entry name" value="Homeodomain-like_sf"/>
</dbReference>
<dbReference type="RefSeq" id="WP_345232710.1">
    <property type="nucleotide sequence ID" value="NZ_BAABIQ010000040.1"/>
</dbReference>
<accession>A0ABP9BSC3</accession>
<dbReference type="SMART" id="SM00342">
    <property type="entry name" value="HTH_ARAC"/>
    <property type="match status" value="1"/>
</dbReference>
<dbReference type="InterPro" id="IPR003313">
    <property type="entry name" value="AraC-bd"/>
</dbReference>
<evidence type="ECO:0000256" key="1">
    <source>
        <dbReference type="ARBA" id="ARBA00023015"/>
    </source>
</evidence>
<keyword evidence="6" id="KW-1185">Reference proteome</keyword>
<organism evidence="5 6">
    <name type="scientific">Olivibacter ginsenosidimutans</name>
    <dbReference type="NCBI Taxonomy" id="1176537"/>
    <lineage>
        <taxon>Bacteria</taxon>
        <taxon>Pseudomonadati</taxon>
        <taxon>Bacteroidota</taxon>
        <taxon>Sphingobacteriia</taxon>
        <taxon>Sphingobacteriales</taxon>
        <taxon>Sphingobacteriaceae</taxon>
        <taxon>Olivibacter</taxon>
    </lineage>
</organism>
<dbReference type="InterPro" id="IPR018060">
    <property type="entry name" value="HTH_AraC"/>
</dbReference>
<keyword evidence="3" id="KW-0804">Transcription</keyword>
<gene>
    <name evidence="5" type="ORF">GCM10023231_30260</name>
</gene>
<proteinExistence type="predicted"/>
<dbReference type="PANTHER" id="PTHR43280">
    <property type="entry name" value="ARAC-FAMILY TRANSCRIPTIONAL REGULATOR"/>
    <property type="match status" value="1"/>
</dbReference>
<feature type="domain" description="HTH araC/xylS-type" evidence="4">
    <location>
        <begin position="193"/>
        <end position="291"/>
    </location>
</feature>
<evidence type="ECO:0000313" key="6">
    <source>
        <dbReference type="Proteomes" id="UP001501411"/>
    </source>
</evidence>
<reference evidence="6" key="1">
    <citation type="journal article" date="2019" name="Int. J. Syst. Evol. Microbiol.">
        <title>The Global Catalogue of Microorganisms (GCM) 10K type strain sequencing project: providing services to taxonomists for standard genome sequencing and annotation.</title>
        <authorList>
            <consortium name="The Broad Institute Genomics Platform"/>
            <consortium name="The Broad Institute Genome Sequencing Center for Infectious Disease"/>
            <person name="Wu L."/>
            <person name="Ma J."/>
        </authorList>
    </citation>
    <scope>NUCLEOTIDE SEQUENCE [LARGE SCALE GENOMIC DNA]</scope>
    <source>
        <strain evidence="6">JCM 18200</strain>
    </source>
</reference>
<dbReference type="Proteomes" id="UP001501411">
    <property type="component" value="Unassembled WGS sequence"/>
</dbReference>
<dbReference type="InterPro" id="IPR037923">
    <property type="entry name" value="HTH-like"/>
</dbReference>